<dbReference type="eggNOG" id="KOG4419">
    <property type="taxonomic scope" value="Eukaryota"/>
</dbReference>
<gene>
    <name evidence="3" type="ORF">SARC_05183</name>
</gene>
<dbReference type="InterPro" id="IPR036907">
    <property type="entry name" value="5'-Nucleotdase_C_sf"/>
</dbReference>
<dbReference type="Gene3D" id="3.60.21.10">
    <property type="match status" value="1"/>
</dbReference>
<feature type="chain" id="PRO_5005539017" description="Putative 5'-nucleotidase C-terminal domain-containing protein" evidence="1">
    <location>
        <begin position="23"/>
        <end position="520"/>
    </location>
</feature>
<dbReference type="InterPro" id="IPR053828">
    <property type="entry name" value="Nucleosidase_C"/>
</dbReference>
<dbReference type="SUPFAM" id="SSF55816">
    <property type="entry name" value="5'-nucleotidase (syn. UDP-sugar hydrolase), C-terminal domain"/>
    <property type="match status" value="1"/>
</dbReference>
<reference evidence="3 4" key="1">
    <citation type="submission" date="2011-02" db="EMBL/GenBank/DDBJ databases">
        <title>The Genome Sequence of Sphaeroforma arctica JP610.</title>
        <authorList>
            <consortium name="The Broad Institute Genome Sequencing Platform"/>
            <person name="Russ C."/>
            <person name="Cuomo C."/>
            <person name="Young S.K."/>
            <person name="Zeng Q."/>
            <person name="Gargeya S."/>
            <person name="Alvarado L."/>
            <person name="Berlin A."/>
            <person name="Chapman S.B."/>
            <person name="Chen Z."/>
            <person name="Freedman E."/>
            <person name="Gellesch M."/>
            <person name="Goldberg J."/>
            <person name="Griggs A."/>
            <person name="Gujja S."/>
            <person name="Heilman E."/>
            <person name="Heiman D."/>
            <person name="Howarth C."/>
            <person name="Mehta T."/>
            <person name="Neiman D."/>
            <person name="Pearson M."/>
            <person name="Roberts A."/>
            <person name="Saif S."/>
            <person name="Shea T."/>
            <person name="Shenoy N."/>
            <person name="Sisk P."/>
            <person name="Stolte C."/>
            <person name="Sykes S."/>
            <person name="White J."/>
            <person name="Yandava C."/>
            <person name="Burger G."/>
            <person name="Gray M.W."/>
            <person name="Holland P.W.H."/>
            <person name="King N."/>
            <person name="Lang F.B.F."/>
            <person name="Roger A.J."/>
            <person name="Ruiz-Trillo I."/>
            <person name="Haas B."/>
            <person name="Nusbaum C."/>
            <person name="Birren B."/>
        </authorList>
    </citation>
    <scope>NUCLEOTIDE SEQUENCE [LARGE SCALE GENOMIC DNA]</scope>
    <source>
        <strain evidence="3 4">JP610</strain>
    </source>
</reference>
<dbReference type="Gene3D" id="3.90.780.10">
    <property type="entry name" value="5'-Nucleotidase, C-terminal domain"/>
    <property type="match status" value="1"/>
</dbReference>
<dbReference type="AlphaFoldDB" id="A0A0L0G0D8"/>
<accession>A0A0L0G0D8</accession>
<dbReference type="GeneID" id="25905687"/>
<name>A0A0L0G0D8_9EUKA</name>
<dbReference type="RefSeq" id="XP_014156437.1">
    <property type="nucleotide sequence ID" value="XM_014300962.1"/>
</dbReference>
<dbReference type="Proteomes" id="UP000054560">
    <property type="component" value="Unassembled WGS sequence"/>
</dbReference>
<dbReference type="PANTHER" id="PTHR11575">
    <property type="entry name" value="5'-NUCLEOTIDASE-RELATED"/>
    <property type="match status" value="1"/>
</dbReference>
<evidence type="ECO:0000313" key="3">
    <source>
        <dbReference type="EMBL" id="KNC82535.1"/>
    </source>
</evidence>
<dbReference type="SUPFAM" id="SSF56300">
    <property type="entry name" value="Metallo-dependent phosphatases"/>
    <property type="match status" value="1"/>
</dbReference>
<dbReference type="InterPro" id="IPR029052">
    <property type="entry name" value="Metallo-depent_PP-like"/>
</dbReference>
<evidence type="ECO:0000256" key="1">
    <source>
        <dbReference type="SAM" id="SignalP"/>
    </source>
</evidence>
<dbReference type="GO" id="GO:0009166">
    <property type="term" value="P:nucleotide catabolic process"/>
    <property type="evidence" value="ECO:0007669"/>
    <property type="project" value="InterPro"/>
</dbReference>
<organism evidence="3 4">
    <name type="scientific">Sphaeroforma arctica JP610</name>
    <dbReference type="NCBI Taxonomy" id="667725"/>
    <lineage>
        <taxon>Eukaryota</taxon>
        <taxon>Ichthyosporea</taxon>
        <taxon>Ichthyophonida</taxon>
        <taxon>Sphaeroforma</taxon>
    </lineage>
</organism>
<dbReference type="InterPro" id="IPR006179">
    <property type="entry name" value="5_nucleotidase/apyrase"/>
</dbReference>
<feature type="signal peptide" evidence="1">
    <location>
        <begin position="1"/>
        <end position="22"/>
    </location>
</feature>
<dbReference type="PANTHER" id="PTHR11575:SF22">
    <property type="entry name" value="ADL392WP"/>
    <property type="match status" value="1"/>
</dbReference>
<protein>
    <recommendedName>
        <fullName evidence="2">Putative 5'-nucleotidase C-terminal domain-containing protein</fullName>
    </recommendedName>
</protein>
<dbReference type="EMBL" id="KQ241918">
    <property type="protein sequence ID" value="KNC82535.1"/>
    <property type="molecule type" value="Genomic_DNA"/>
</dbReference>
<proteinExistence type="predicted"/>
<dbReference type="OrthoDB" id="7722975at2759"/>
<evidence type="ECO:0000313" key="4">
    <source>
        <dbReference type="Proteomes" id="UP000054560"/>
    </source>
</evidence>
<sequence length="520" mass="58824">MHYLVSLTIIFGLCSIKSPVASTVRLHHPTDDTTNNGVVFDVNILQTTDIHGWITGHRHQPTYNCDIGDVYSFTTHMRELANNRNSSFMMFDSGDLIEGTGISDATEMHGLYIFKTLTHLNYDGLAVGNHDVGHKDVTKYIHETFAPHWGSNYITSNVLWAENGKPLGGSQYQVQTTLPGMRVLKLGFLYKFLEHTSNVVVVPPVKSVKEEYFRKAMAEAVDLIVVIMHIAPDMEDMNYIHTAIRRAQPDVAIAFLAGHSHVMRFHAVDQNAFVIQSDHYLYHLGVAKFLLVDGKITHLYHKQIRCNRTALASYVGEPTNEFQLPGGYALKKDLARWTEELSLDTVVGQMQHTYSKSLQVYNKWSLRNLFVEHVIPKTLFAETPLKHKPFYISGAFFLRDNLYQGNVTEADIYAVIPFTDKFHQYEEVQGTVLIALVRKLLSKASQNWGGPAWFVTQEWIEPDTTYTVVGTVYDFFKLDAQVKTIPGWTEVSSNITTIYGPRSALHTYIQRSSVRSAVGA</sequence>
<evidence type="ECO:0000259" key="2">
    <source>
        <dbReference type="Pfam" id="PF21953"/>
    </source>
</evidence>
<dbReference type="GO" id="GO:0005829">
    <property type="term" value="C:cytosol"/>
    <property type="evidence" value="ECO:0007669"/>
    <property type="project" value="TreeGrafter"/>
</dbReference>
<feature type="domain" description="Putative 5'-nucleotidase C-terminal" evidence="2">
    <location>
        <begin position="361"/>
        <end position="442"/>
    </location>
</feature>
<keyword evidence="4" id="KW-1185">Reference proteome</keyword>
<dbReference type="STRING" id="667725.A0A0L0G0D8"/>
<dbReference type="GO" id="GO:0016787">
    <property type="term" value="F:hydrolase activity"/>
    <property type="evidence" value="ECO:0007669"/>
    <property type="project" value="InterPro"/>
</dbReference>
<dbReference type="Pfam" id="PF21953">
    <property type="entry name" value="NadN_nucleosid_C"/>
    <property type="match status" value="1"/>
</dbReference>
<keyword evidence="1" id="KW-0732">Signal</keyword>